<evidence type="ECO:0000259" key="6">
    <source>
        <dbReference type="PROSITE" id="PS50089"/>
    </source>
</evidence>
<evidence type="ECO:0000256" key="4">
    <source>
        <dbReference type="PROSITE-ProRule" id="PRU00175"/>
    </source>
</evidence>
<dbReference type="EnsemblProtists" id="EOD04030">
    <property type="protein sequence ID" value="EOD04030"/>
    <property type="gene ID" value="EMIHUDRAFT_422811"/>
</dbReference>
<evidence type="ECO:0000313" key="9">
    <source>
        <dbReference type="Proteomes" id="UP000013827"/>
    </source>
</evidence>
<dbReference type="PROSITE" id="PS51382">
    <property type="entry name" value="SPX"/>
    <property type="match status" value="1"/>
</dbReference>
<dbReference type="SMART" id="SM00184">
    <property type="entry name" value="RING"/>
    <property type="match status" value="1"/>
</dbReference>
<dbReference type="PROSITE" id="PS50089">
    <property type="entry name" value="ZF_RING_2"/>
    <property type="match status" value="1"/>
</dbReference>
<dbReference type="InterPro" id="IPR001138">
    <property type="entry name" value="Zn2Cys6_DnaBD"/>
</dbReference>
<dbReference type="HOGENOM" id="CLU_461885_0_0_1"/>
<reference evidence="8" key="2">
    <citation type="submission" date="2024-10" db="UniProtKB">
        <authorList>
            <consortium name="EnsemblProtists"/>
        </authorList>
    </citation>
    <scope>IDENTIFICATION</scope>
</reference>
<evidence type="ECO:0008006" key="10">
    <source>
        <dbReference type="Google" id="ProtNLM"/>
    </source>
</evidence>
<dbReference type="SUPFAM" id="SSF57850">
    <property type="entry name" value="RING/U-box"/>
    <property type="match status" value="1"/>
</dbReference>
<dbReference type="InterPro" id="IPR001841">
    <property type="entry name" value="Znf_RING"/>
</dbReference>
<dbReference type="Gene3D" id="3.30.40.10">
    <property type="entry name" value="Zinc/RING finger domain, C3HC4 (zinc finger)"/>
    <property type="match status" value="1"/>
</dbReference>
<dbReference type="PROSITE" id="PS00518">
    <property type="entry name" value="ZF_RING_1"/>
    <property type="match status" value="1"/>
</dbReference>
<feature type="domain" description="SPX" evidence="7">
    <location>
        <begin position="1"/>
        <end position="164"/>
    </location>
</feature>
<dbReference type="CDD" id="cd00067">
    <property type="entry name" value="GAL4"/>
    <property type="match status" value="1"/>
</dbReference>
<feature type="domain" description="RING-type" evidence="6">
    <location>
        <begin position="209"/>
        <end position="247"/>
    </location>
</feature>
<evidence type="ECO:0000256" key="2">
    <source>
        <dbReference type="ARBA" id="ARBA00022771"/>
    </source>
</evidence>
<keyword evidence="9" id="KW-1185">Reference proteome</keyword>
<dbReference type="RefSeq" id="XP_005756459.1">
    <property type="nucleotide sequence ID" value="XM_005756402.1"/>
</dbReference>
<evidence type="ECO:0000313" key="8">
    <source>
        <dbReference type="EnsemblProtists" id="EOD04030"/>
    </source>
</evidence>
<dbReference type="InterPro" id="IPR004331">
    <property type="entry name" value="SPX_dom"/>
</dbReference>
<dbReference type="GO" id="GO:0016036">
    <property type="term" value="P:cellular response to phosphate starvation"/>
    <property type="evidence" value="ECO:0007669"/>
    <property type="project" value="InterPro"/>
</dbReference>
<dbReference type="GO" id="GO:0008270">
    <property type="term" value="F:zinc ion binding"/>
    <property type="evidence" value="ECO:0007669"/>
    <property type="project" value="UniProtKB-KW"/>
</dbReference>
<dbReference type="CDD" id="cd14447">
    <property type="entry name" value="SPX"/>
    <property type="match status" value="1"/>
</dbReference>
<evidence type="ECO:0000256" key="5">
    <source>
        <dbReference type="SAM" id="MobiDB-lite"/>
    </source>
</evidence>
<evidence type="ECO:0000259" key="7">
    <source>
        <dbReference type="PROSITE" id="PS51382"/>
    </source>
</evidence>
<dbReference type="Proteomes" id="UP000013827">
    <property type="component" value="Unassembled WGS sequence"/>
</dbReference>
<keyword evidence="3" id="KW-0862">Zinc</keyword>
<dbReference type="PANTHER" id="PTHR45978">
    <property type="entry name" value="SPX DOMAIN-CONTAINING PROTEIN 3"/>
    <property type="match status" value="1"/>
</dbReference>
<dbReference type="Pfam" id="PF03105">
    <property type="entry name" value="SPX"/>
    <property type="match status" value="1"/>
</dbReference>
<evidence type="ECO:0000256" key="3">
    <source>
        <dbReference type="ARBA" id="ARBA00022833"/>
    </source>
</evidence>
<feature type="region of interest" description="Disordered" evidence="5">
    <location>
        <begin position="499"/>
        <end position="521"/>
    </location>
</feature>
<protein>
    <recommendedName>
        <fullName evidence="10">RING-type domain-containing protein</fullName>
    </recommendedName>
</protein>
<sequence>MLFGVKLRSGSHPPWVSKYVPYELLKQTISQLEPNCEENAAIEGIFLTQLLSAVHQVNNFYLSKEQELSTRLEALTALLHSPRQWVLSHIEAHDSVSLPSLVPLFEAGVHAAKDKVDALGEFVRLCEDIDHLRKYSVLNYLAAAKIVKKHDKHSSISLRESVMKFVGSLPFYQSRLLASSFTHAQCIASEIVASAVGSAALDLSAEYTCGICMDVLNMPVVLSCAHRFCYGCLSRACLYDHHCPLCKKDTDLDPSNYHIDPILTKFVDAHCARDHGGDEGGGSLAGGASSSASDEAEGVTDARKGQPLFGKPLLKRCSAPTIPAGSDKGAAPPRPPSESDEDSATAPAEAEFDRPTGQILRSLKAGGAAPSGKDALVPAKLSPLDAAALGVGVSVQLPPVVRNDPADLSPRSKKLGIAAASASGPRSAMKKKACVECHRAKAACEGDPCVRCIRLGKTCVTLARLPRRRRIKSGEDRAAGGGKAAALAPPAEVVAPFASPSAARPAPMPEAGTRRTKAPKLSDAPFGQVLDADFVDARLLSDPPEAPAFANPVPSQVPAFATSAGPGAGISDDCMFLSTDELTSLITAVDF</sequence>
<dbReference type="PANTHER" id="PTHR45978:SF7">
    <property type="entry name" value="SPX DOMAIN-CONTAINING PROTEIN 4"/>
    <property type="match status" value="1"/>
</dbReference>
<dbReference type="GO" id="GO:0000981">
    <property type="term" value="F:DNA-binding transcription factor activity, RNA polymerase II-specific"/>
    <property type="evidence" value="ECO:0007669"/>
    <property type="project" value="InterPro"/>
</dbReference>
<name>A0A0D3HYE5_EMIH1</name>
<dbReference type="InterPro" id="IPR013083">
    <property type="entry name" value="Znf_RING/FYVE/PHD"/>
</dbReference>
<dbReference type="KEGG" id="ehx:EMIHUDRAFT_422811"/>
<dbReference type="InterPro" id="IPR017907">
    <property type="entry name" value="Znf_RING_CS"/>
</dbReference>
<dbReference type="eggNOG" id="KOG4159">
    <property type="taxonomic scope" value="Eukaryota"/>
</dbReference>
<organism evidence="8 9">
    <name type="scientific">Emiliania huxleyi (strain CCMP1516)</name>
    <dbReference type="NCBI Taxonomy" id="280463"/>
    <lineage>
        <taxon>Eukaryota</taxon>
        <taxon>Haptista</taxon>
        <taxon>Haptophyta</taxon>
        <taxon>Prymnesiophyceae</taxon>
        <taxon>Isochrysidales</taxon>
        <taxon>Noelaerhabdaceae</taxon>
        <taxon>Emiliania</taxon>
    </lineage>
</organism>
<keyword evidence="2 4" id="KW-0863">Zinc-finger</keyword>
<proteinExistence type="predicted"/>
<dbReference type="Gene3D" id="4.10.240.10">
    <property type="entry name" value="Zn(2)-C6 fungal-type DNA-binding domain"/>
    <property type="match status" value="1"/>
</dbReference>
<evidence type="ECO:0000256" key="1">
    <source>
        <dbReference type="ARBA" id="ARBA00022723"/>
    </source>
</evidence>
<reference evidence="9" key="1">
    <citation type="journal article" date="2013" name="Nature">
        <title>Pan genome of the phytoplankton Emiliania underpins its global distribution.</title>
        <authorList>
            <person name="Read B.A."/>
            <person name="Kegel J."/>
            <person name="Klute M.J."/>
            <person name="Kuo A."/>
            <person name="Lefebvre S.C."/>
            <person name="Maumus F."/>
            <person name="Mayer C."/>
            <person name="Miller J."/>
            <person name="Monier A."/>
            <person name="Salamov A."/>
            <person name="Young J."/>
            <person name="Aguilar M."/>
            <person name="Claverie J.M."/>
            <person name="Frickenhaus S."/>
            <person name="Gonzalez K."/>
            <person name="Herman E.K."/>
            <person name="Lin Y.C."/>
            <person name="Napier J."/>
            <person name="Ogata H."/>
            <person name="Sarno A.F."/>
            <person name="Shmutz J."/>
            <person name="Schroeder D."/>
            <person name="de Vargas C."/>
            <person name="Verret F."/>
            <person name="von Dassow P."/>
            <person name="Valentin K."/>
            <person name="Van de Peer Y."/>
            <person name="Wheeler G."/>
            <person name="Dacks J.B."/>
            <person name="Delwiche C.F."/>
            <person name="Dyhrman S.T."/>
            <person name="Glockner G."/>
            <person name="John U."/>
            <person name="Richards T."/>
            <person name="Worden A.Z."/>
            <person name="Zhang X."/>
            <person name="Grigoriev I.V."/>
            <person name="Allen A.E."/>
            <person name="Bidle K."/>
            <person name="Borodovsky M."/>
            <person name="Bowler C."/>
            <person name="Brownlee C."/>
            <person name="Cock J.M."/>
            <person name="Elias M."/>
            <person name="Gladyshev V.N."/>
            <person name="Groth M."/>
            <person name="Guda C."/>
            <person name="Hadaegh A."/>
            <person name="Iglesias-Rodriguez M.D."/>
            <person name="Jenkins J."/>
            <person name="Jones B.M."/>
            <person name="Lawson T."/>
            <person name="Leese F."/>
            <person name="Lindquist E."/>
            <person name="Lobanov A."/>
            <person name="Lomsadze A."/>
            <person name="Malik S.B."/>
            <person name="Marsh M.E."/>
            <person name="Mackinder L."/>
            <person name="Mock T."/>
            <person name="Mueller-Roeber B."/>
            <person name="Pagarete A."/>
            <person name="Parker M."/>
            <person name="Probert I."/>
            <person name="Quesneville H."/>
            <person name="Raines C."/>
            <person name="Rensing S.A."/>
            <person name="Riano-Pachon D.M."/>
            <person name="Richier S."/>
            <person name="Rokitta S."/>
            <person name="Shiraiwa Y."/>
            <person name="Soanes D.M."/>
            <person name="van der Giezen M."/>
            <person name="Wahlund T.M."/>
            <person name="Williams B."/>
            <person name="Wilson W."/>
            <person name="Wolfe G."/>
            <person name="Wurch L.L."/>
        </authorList>
    </citation>
    <scope>NUCLEOTIDE SEQUENCE</scope>
</reference>
<dbReference type="InterPro" id="IPR031142">
    <property type="entry name" value="SPX_prot"/>
</dbReference>
<dbReference type="AlphaFoldDB" id="A0A0D3HYE5"/>
<dbReference type="STRING" id="2903.R1CP33"/>
<dbReference type="OMA" id="VECHRAK"/>
<dbReference type="InterPro" id="IPR036864">
    <property type="entry name" value="Zn2-C6_fun-type_DNA-bd_sf"/>
</dbReference>
<accession>A0A0D3HYE5</accession>
<dbReference type="PaxDb" id="2903-EOD04030"/>
<feature type="compositionally biased region" description="Low complexity" evidence="5">
    <location>
        <begin position="499"/>
        <end position="511"/>
    </location>
</feature>
<dbReference type="GeneID" id="17250221"/>
<feature type="region of interest" description="Disordered" evidence="5">
    <location>
        <begin position="278"/>
        <end position="355"/>
    </location>
</feature>
<dbReference type="SUPFAM" id="SSF57701">
    <property type="entry name" value="Zn2/Cys6 DNA-binding domain"/>
    <property type="match status" value="1"/>
</dbReference>
<keyword evidence="1" id="KW-0479">Metal-binding</keyword>
<dbReference type="Pfam" id="PF13923">
    <property type="entry name" value="zf-C3HC4_2"/>
    <property type="match status" value="1"/>
</dbReference>